<dbReference type="AlphaFoldDB" id="A0A0B1R5L0"/>
<feature type="domain" description="Multidrug resistance protein MdtA-like barrel-sandwich hybrid" evidence="6">
    <location>
        <begin position="60"/>
        <end position="213"/>
    </location>
</feature>
<evidence type="ECO:0000313" key="8">
    <source>
        <dbReference type="EMBL" id="KHJ66492.1"/>
    </source>
</evidence>
<sequence>MFNTSKKRLLIAIVLLLVIILVWAYSSSRPKSNALVTATVRQGNIENVIAATGKMDAIERVNVGAQVSGQVKKLYIKAGDAVSKGELIAEIDDQPQRSDLRNAEAALSVAQADLETREATLVRQDAQFKRLQQMLKTNAVSRQDYDEAAEAWSTARAELTAQKARVIQAQIEVDKKQLDLSYTRIMAPMDGTVIAIVTKQGQTVNAAQSAPTIAKLAQLGTMTIKVQISEADINNVKPGQQAWFTTFANPDKRYNATLRSIELAPESVMKDDALMGNSESTPSSSTNAAIYYNALLDVPNPDNALRISMTAQVNLLRDAAKEALLIPVQATKKDADGKTFVEVADKQGLPEKRIITTGISDSVDIQVLSGLQAGEKVILATQAPGADKVVM</sequence>
<dbReference type="InterPro" id="IPR030190">
    <property type="entry name" value="MacA_alpha-hairpin_sf"/>
</dbReference>
<dbReference type="GO" id="GO:1990961">
    <property type="term" value="P:xenobiotic detoxification by transmembrane export across the plasma membrane"/>
    <property type="evidence" value="ECO:0007669"/>
    <property type="project" value="InterPro"/>
</dbReference>
<keyword evidence="3" id="KW-0813">Transport</keyword>
<gene>
    <name evidence="8" type="ORF">QU24_18980</name>
</gene>
<comment type="similarity">
    <text evidence="2">Belongs to the membrane fusion protein (MFP) (TC 8.A.1) family.</text>
</comment>
<dbReference type="GO" id="GO:0019898">
    <property type="term" value="C:extrinsic component of membrane"/>
    <property type="evidence" value="ECO:0007669"/>
    <property type="project" value="InterPro"/>
</dbReference>
<evidence type="ECO:0000256" key="3">
    <source>
        <dbReference type="ARBA" id="ARBA00022448"/>
    </source>
</evidence>
<dbReference type="Gene3D" id="2.40.50.100">
    <property type="match status" value="1"/>
</dbReference>
<dbReference type="SUPFAM" id="SSF111369">
    <property type="entry name" value="HlyD-like secretion proteins"/>
    <property type="match status" value="1"/>
</dbReference>
<evidence type="ECO:0000256" key="4">
    <source>
        <dbReference type="ARBA" id="ARBA00023054"/>
    </source>
</evidence>
<evidence type="ECO:0000256" key="1">
    <source>
        <dbReference type="ARBA" id="ARBA00004196"/>
    </source>
</evidence>
<dbReference type="InterPro" id="IPR058624">
    <property type="entry name" value="MdtA-like_HH"/>
</dbReference>
<evidence type="ECO:0000259" key="7">
    <source>
        <dbReference type="Pfam" id="PF25967"/>
    </source>
</evidence>
<protein>
    <submittedName>
        <fullName evidence="8">Hemolysin secretion protein D</fullName>
    </submittedName>
</protein>
<evidence type="ECO:0000256" key="2">
    <source>
        <dbReference type="ARBA" id="ARBA00009477"/>
    </source>
</evidence>
<dbReference type="NCBIfam" id="TIGR01730">
    <property type="entry name" value="RND_mfp"/>
    <property type="match status" value="1"/>
</dbReference>
<name>A0A0B1R5L0_9GAMM</name>
<proteinExistence type="inferred from homology"/>
<dbReference type="PANTHER" id="PTHR30469">
    <property type="entry name" value="MULTIDRUG RESISTANCE PROTEIN MDTA"/>
    <property type="match status" value="1"/>
</dbReference>
<keyword evidence="4" id="KW-0175">Coiled coil</keyword>
<evidence type="ECO:0000259" key="6">
    <source>
        <dbReference type="Pfam" id="PF25917"/>
    </source>
</evidence>
<dbReference type="Pfam" id="PF25876">
    <property type="entry name" value="HH_MFP_RND"/>
    <property type="match status" value="1"/>
</dbReference>
<dbReference type="InterPro" id="IPR058627">
    <property type="entry name" value="MdtA-like_C"/>
</dbReference>
<dbReference type="Pfam" id="PF25917">
    <property type="entry name" value="BSH_RND"/>
    <property type="match status" value="1"/>
</dbReference>
<feature type="domain" description="Multidrug resistance protein MdtA-like alpha-helical hairpin" evidence="5">
    <location>
        <begin position="107"/>
        <end position="173"/>
    </location>
</feature>
<dbReference type="EMBL" id="JTJJ01000079">
    <property type="protein sequence ID" value="KHJ66492.1"/>
    <property type="molecule type" value="Genomic_DNA"/>
</dbReference>
<evidence type="ECO:0000259" key="5">
    <source>
        <dbReference type="Pfam" id="PF25876"/>
    </source>
</evidence>
<dbReference type="Proteomes" id="UP000030853">
    <property type="component" value="Unassembled WGS sequence"/>
</dbReference>
<dbReference type="Gene3D" id="6.10.140.1990">
    <property type="match status" value="1"/>
</dbReference>
<dbReference type="Pfam" id="PF25967">
    <property type="entry name" value="RND-MFP_C"/>
    <property type="match status" value="1"/>
</dbReference>
<dbReference type="InterPro" id="IPR006143">
    <property type="entry name" value="RND_pump_MFP"/>
</dbReference>
<dbReference type="GO" id="GO:1990281">
    <property type="term" value="C:efflux pump complex"/>
    <property type="evidence" value="ECO:0007669"/>
    <property type="project" value="TreeGrafter"/>
</dbReference>
<evidence type="ECO:0000313" key="9">
    <source>
        <dbReference type="Proteomes" id="UP000030853"/>
    </source>
</evidence>
<reference evidence="8 9" key="1">
    <citation type="submission" date="2014-11" db="EMBL/GenBank/DDBJ databases">
        <title>Genome sequencing of Pantoea rodasii ND03.</title>
        <authorList>
            <person name="Muhamad Yunos N.Y."/>
            <person name="Chan K.-G."/>
        </authorList>
    </citation>
    <scope>NUCLEOTIDE SEQUENCE [LARGE SCALE GENOMIC DNA]</scope>
    <source>
        <strain evidence="8 9">ND03</strain>
    </source>
</reference>
<comment type="subcellular location">
    <subcellularLocation>
        <location evidence="1">Cell envelope</location>
    </subcellularLocation>
</comment>
<dbReference type="Gene3D" id="2.40.30.170">
    <property type="match status" value="1"/>
</dbReference>
<organism evidence="8 9">
    <name type="scientific">Pantoea rodasii</name>
    <dbReference type="NCBI Taxonomy" id="1076549"/>
    <lineage>
        <taxon>Bacteria</taxon>
        <taxon>Pseudomonadati</taxon>
        <taxon>Pseudomonadota</taxon>
        <taxon>Gammaproteobacteria</taxon>
        <taxon>Enterobacterales</taxon>
        <taxon>Erwiniaceae</taxon>
        <taxon>Pantoea</taxon>
    </lineage>
</organism>
<dbReference type="GO" id="GO:1990195">
    <property type="term" value="C:macrolide transmembrane transporter complex"/>
    <property type="evidence" value="ECO:0007669"/>
    <property type="project" value="InterPro"/>
</dbReference>
<dbReference type="InterPro" id="IPR058625">
    <property type="entry name" value="MdtA-like_BSH"/>
</dbReference>
<dbReference type="RefSeq" id="WP_039334229.1">
    <property type="nucleotide sequence ID" value="NZ_JTJJ01000079.1"/>
</dbReference>
<dbReference type="PANTHER" id="PTHR30469:SF33">
    <property type="entry name" value="SLR1207 PROTEIN"/>
    <property type="match status" value="1"/>
</dbReference>
<dbReference type="Gene3D" id="6.20.50.140">
    <property type="match status" value="1"/>
</dbReference>
<dbReference type="GO" id="GO:0030313">
    <property type="term" value="C:cell envelope"/>
    <property type="evidence" value="ECO:0007669"/>
    <property type="project" value="UniProtKB-SubCell"/>
</dbReference>
<comment type="caution">
    <text evidence="8">The sequence shown here is derived from an EMBL/GenBank/DDBJ whole genome shotgun (WGS) entry which is preliminary data.</text>
</comment>
<dbReference type="GO" id="GO:0015562">
    <property type="term" value="F:efflux transmembrane transporter activity"/>
    <property type="evidence" value="ECO:0007669"/>
    <property type="project" value="TreeGrafter"/>
</dbReference>
<accession>A0A0B1R5L0</accession>
<feature type="domain" description="Multidrug resistance protein MdtA-like C-terminal permuted SH3" evidence="7">
    <location>
        <begin position="323"/>
        <end position="379"/>
    </location>
</feature>